<dbReference type="PANTHER" id="PTHR28243">
    <property type="entry name" value="AGL049CP"/>
    <property type="match status" value="1"/>
</dbReference>
<dbReference type="InterPro" id="IPR024015">
    <property type="entry name" value="Pyridox_Oxase_FMN-dep_Alr4036"/>
</dbReference>
<dbReference type="Proteomes" id="UP000032452">
    <property type="component" value="Unassembled WGS sequence"/>
</dbReference>
<name>A0A0D8ZMS0_9CYAN</name>
<evidence type="ECO:0000259" key="2">
    <source>
        <dbReference type="Pfam" id="PF12766"/>
    </source>
</evidence>
<dbReference type="InterPro" id="IPR012349">
    <property type="entry name" value="Split_barrel_FMN-bd"/>
</dbReference>
<protein>
    <submittedName>
        <fullName evidence="3">Pyridoxamine 5'-phosphate oxidase</fullName>
    </submittedName>
</protein>
<gene>
    <name evidence="3" type="ORF">UH38_19960</name>
</gene>
<evidence type="ECO:0000313" key="3">
    <source>
        <dbReference type="EMBL" id="KJH70138.1"/>
    </source>
</evidence>
<dbReference type="Pfam" id="PF12766">
    <property type="entry name" value="Pyridox_oxase_2"/>
    <property type="match status" value="1"/>
</dbReference>
<dbReference type="NCBIfam" id="TIGR04026">
    <property type="entry name" value="PPOX_FMN_cyano"/>
    <property type="match status" value="1"/>
</dbReference>
<sequence>MSVAPWRSHIERALENHREITYARYFQLATITRENRPANRTVVFRGFDAERDRLKVVTDLRSEKVCQIARQPWAEACWYFPRTWEQFRITGLLSLIQADNADMGLQQARQASWQELSDAARKQFAWSPEPGKPKTEEAIAPPQPSPTEPLPNFCLLLLEPVQVDYLLLRGEPQQRWLYCRGDNNDWSVQEINP</sequence>
<organism evidence="3 4">
    <name type="scientific">Aliterella atlantica CENA595</name>
    <dbReference type="NCBI Taxonomy" id="1618023"/>
    <lineage>
        <taxon>Bacteria</taxon>
        <taxon>Bacillati</taxon>
        <taxon>Cyanobacteriota</taxon>
        <taxon>Cyanophyceae</taxon>
        <taxon>Chroococcidiopsidales</taxon>
        <taxon>Aliterellaceae</taxon>
        <taxon>Aliterella</taxon>
    </lineage>
</organism>
<dbReference type="OrthoDB" id="5736591at2"/>
<dbReference type="STRING" id="1618023.UH38_19960"/>
<feature type="domain" description="Pyridoxamine 5'-phosphate oxidase Alr4036 family FMN-binding" evidence="2">
    <location>
        <begin position="4"/>
        <end position="96"/>
    </location>
</feature>
<dbReference type="InterPro" id="IPR024624">
    <property type="entry name" value="Pyridox_Oxase_Alr4036_FMN-bd"/>
</dbReference>
<evidence type="ECO:0000313" key="4">
    <source>
        <dbReference type="Proteomes" id="UP000032452"/>
    </source>
</evidence>
<keyword evidence="4" id="KW-1185">Reference proteome</keyword>
<dbReference type="SUPFAM" id="SSF50475">
    <property type="entry name" value="FMN-binding split barrel"/>
    <property type="match status" value="1"/>
</dbReference>
<comment type="caution">
    <text evidence="3">The sequence shown here is derived from an EMBL/GenBank/DDBJ whole genome shotgun (WGS) entry which is preliminary data.</text>
</comment>
<dbReference type="EMBL" id="JYON01000027">
    <property type="protein sequence ID" value="KJH70138.1"/>
    <property type="molecule type" value="Genomic_DNA"/>
</dbReference>
<dbReference type="GO" id="GO:0010181">
    <property type="term" value="F:FMN binding"/>
    <property type="evidence" value="ECO:0007669"/>
    <property type="project" value="InterPro"/>
</dbReference>
<feature type="region of interest" description="Disordered" evidence="1">
    <location>
        <begin position="125"/>
        <end position="145"/>
    </location>
</feature>
<evidence type="ECO:0000256" key="1">
    <source>
        <dbReference type="SAM" id="MobiDB-lite"/>
    </source>
</evidence>
<dbReference type="PANTHER" id="PTHR28243:SF1">
    <property type="entry name" value="PYRIDOXAMINE 5'-PHOSPHATE OXIDASE ALR4036 FAMILY FMN-BINDING DOMAIN-CONTAINING PROTEIN"/>
    <property type="match status" value="1"/>
</dbReference>
<dbReference type="RefSeq" id="WP_045056455.1">
    <property type="nucleotide sequence ID" value="NZ_CAWMDP010000023.1"/>
</dbReference>
<proteinExistence type="predicted"/>
<reference evidence="3 4" key="1">
    <citation type="submission" date="2015-02" db="EMBL/GenBank/DDBJ databases">
        <title>Draft genome of a novel marine cyanobacterium (Chroococcales) isolated from South Atlantic Ocean.</title>
        <authorList>
            <person name="Rigonato J."/>
            <person name="Alvarenga D.O."/>
            <person name="Branco L.H."/>
            <person name="Varani A.M."/>
            <person name="Brandini F.P."/>
            <person name="Fiore M.F."/>
        </authorList>
    </citation>
    <scope>NUCLEOTIDE SEQUENCE [LARGE SCALE GENOMIC DNA]</scope>
    <source>
        <strain evidence="3 4">CENA595</strain>
    </source>
</reference>
<dbReference type="AlphaFoldDB" id="A0A0D8ZMS0"/>
<accession>A0A0D8ZMS0</accession>
<dbReference type="Gene3D" id="2.30.110.10">
    <property type="entry name" value="Electron Transport, Fmn-binding Protein, Chain A"/>
    <property type="match status" value="1"/>
</dbReference>